<dbReference type="AlphaFoldDB" id="A0A4C1VEA9"/>
<accession>A0A4C1VEA9</accession>
<dbReference type="Proteomes" id="UP000299102">
    <property type="component" value="Unassembled WGS sequence"/>
</dbReference>
<reference evidence="1 2" key="1">
    <citation type="journal article" date="2019" name="Commun. Biol.">
        <title>The bagworm genome reveals a unique fibroin gene that provides high tensile strength.</title>
        <authorList>
            <person name="Kono N."/>
            <person name="Nakamura H."/>
            <person name="Ohtoshi R."/>
            <person name="Tomita M."/>
            <person name="Numata K."/>
            <person name="Arakawa K."/>
        </authorList>
    </citation>
    <scope>NUCLEOTIDE SEQUENCE [LARGE SCALE GENOMIC DNA]</scope>
</reference>
<gene>
    <name evidence="1" type="ORF">EVAR_79401_1</name>
</gene>
<keyword evidence="2" id="KW-1185">Reference proteome</keyword>
<sequence>MGKLPHSSTAQISMADSRGQLLLMITDRSDTHTGRNEPSTDLRQTQHSVVIYQLLGLSLTDSEVNDASGRASVCYDKMPLPPPLCFSWIMPIPRPLNLSATANPRTYGAKCSYSCSIVKT</sequence>
<evidence type="ECO:0000313" key="1">
    <source>
        <dbReference type="EMBL" id="GBP37468.1"/>
    </source>
</evidence>
<evidence type="ECO:0000313" key="2">
    <source>
        <dbReference type="Proteomes" id="UP000299102"/>
    </source>
</evidence>
<protein>
    <submittedName>
        <fullName evidence="1">Uncharacterized protein</fullName>
    </submittedName>
</protein>
<name>A0A4C1VEA9_EUMVA</name>
<proteinExistence type="predicted"/>
<dbReference type="EMBL" id="BGZK01000334">
    <property type="protein sequence ID" value="GBP37468.1"/>
    <property type="molecule type" value="Genomic_DNA"/>
</dbReference>
<organism evidence="1 2">
    <name type="scientific">Eumeta variegata</name>
    <name type="common">Bagworm moth</name>
    <name type="synonym">Eumeta japonica</name>
    <dbReference type="NCBI Taxonomy" id="151549"/>
    <lineage>
        <taxon>Eukaryota</taxon>
        <taxon>Metazoa</taxon>
        <taxon>Ecdysozoa</taxon>
        <taxon>Arthropoda</taxon>
        <taxon>Hexapoda</taxon>
        <taxon>Insecta</taxon>
        <taxon>Pterygota</taxon>
        <taxon>Neoptera</taxon>
        <taxon>Endopterygota</taxon>
        <taxon>Lepidoptera</taxon>
        <taxon>Glossata</taxon>
        <taxon>Ditrysia</taxon>
        <taxon>Tineoidea</taxon>
        <taxon>Psychidae</taxon>
        <taxon>Oiketicinae</taxon>
        <taxon>Eumeta</taxon>
    </lineage>
</organism>
<comment type="caution">
    <text evidence="1">The sequence shown here is derived from an EMBL/GenBank/DDBJ whole genome shotgun (WGS) entry which is preliminary data.</text>
</comment>